<reference evidence="1 2" key="1">
    <citation type="submission" date="2024-09" db="EMBL/GenBank/DDBJ databases">
        <authorList>
            <person name="Sun Q."/>
            <person name="Mori K."/>
        </authorList>
    </citation>
    <scope>NUCLEOTIDE SEQUENCE [LARGE SCALE GENOMIC DNA]</scope>
    <source>
        <strain evidence="1 2">TBRC 4938</strain>
    </source>
</reference>
<dbReference type="Proteomes" id="UP001589692">
    <property type="component" value="Unassembled WGS sequence"/>
</dbReference>
<accession>A0ABV6AR26</accession>
<comment type="caution">
    <text evidence="1">The sequence shown here is derived from an EMBL/GenBank/DDBJ whole genome shotgun (WGS) entry which is preliminary data.</text>
</comment>
<keyword evidence="2" id="KW-1185">Reference proteome</keyword>
<evidence type="ECO:0008006" key="3">
    <source>
        <dbReference type="Google" id="ProtNLM"/>
    </source>
</evidence>
<dbReference type="EMBL" id="JBHMAA010000032">
    <property type="protein sequence ID" value="MFB9952183.1"/>
    <property type="molecule type" value="Genomic_DNA"/>
</dbReference>
<protein>
    <recommendedName>
        <fullName evidence="3">Tail assembly chaperone</fullName>
    </recommendedName>
</protein>
<gene>
    <name evidence="1" type="ORF">ACFFP0_25345</name>
</gene>
<evidence type="ECO:0000313" key="2">
    <source>
        <dbReference type="Proteomes" id="UP001589692"/>
    </source>
</evidence>
<organism evidence="1 2">
    <name type="scientific">Rhizobium puerariae</name>
    <dbReference type="NCBI Taxonomy" id="1585791"/>
    <lineage>
        <taxon>Bacteria</taxon>
        <taxon>Pseudomonadati</taxon>
        <taxon>Pseudomonadota</taxon>
        <taxon>Alphaproteobacteria</taxon>
        <taxon>Hyphomicrobiales</taxon>
        <taxon>Rhizobiaceae</taxon>
        <taxon>Rhizobium/Agrobacterium group</taxon>
        <taxon>Rhizobium</taxon>
    </lineage>
</organism>
<dbReference type="RefSeq" id="WP_377264998.1">
    <property type="nucleotide sequence ID" value="NZ_JBHMAA010000032.1"/>
</dbReference>
<evidence type="ECO:0000313" key="1">
    <source>
        <dbReference type="EMBL" id="MFB9952183.1"/>
    </source>
</evidence>
<proteinExistence type="predicted"/>
<name>A0ABV6AR26_9HYPH</name>
<sequence>MNIVEKIKTMIGITEENPAPTVTSIFHVPMSEVAPGAYVHMDIDALAQLERDFGEDYWTILSAGFQKPSPLIISRCLAVCLKGAEPDGAPWGLTLEQLGTRLFDAQIRVLKGIPLEEAIMAVKQHERNIAVQNEKEPLA</sequence>